<name>A0A2J6Q8A3_9HELO</name>
<accession>A0A2J6Q8A3</accession>
<reference evidence="2 3" key="1">
    <citation type="submission" date="2016-05" db="EMBL/GenBank/DDBJ databases">
        <title>A degradative enzymes factory behind the ericoid mycorrhizal symbiosis.</title>
        <authorList>
            <consortium name="DOE Joint Genome Institute"/>
            <person name="Martino E."/>
            <person name="Morin E."/>
            <person name="Grelet G."/>
            <person name="Kuo A."/>
            <person name="Kohler A."/>
            <person name="Daghino S."/>
            <person name="Barry K."/>
            <person name="Choi C."/>
            <person name="Cichocki N."/>
            <person name="Clum A."/>
            <person name="Copeland A."/>
            <person name="Hainaut M."/>
            <person name="Haridas S."/>
            <person name="Labutti K."/>
            <person name="Lindquist E."/>
            <person name="Lipzen A."/>
            <person name="Khouja H.-R."/>
            <person name="Murat C."/>
            <person name="Ohm R."/>
            <person name="Olson A."/>
            <person name="Spatafora J."/>
            <person name="Veneault-Fourrey C."/>
            <person name="Henrissat B."/>
            <person name="Grigoriev I."/>
            <person name="Martin F."/>
            <person name="Perotto S."/>
        </authorList>
    </citation>
    <scope>NUCLEOTIDE SEQUENCE [LARGE SCALE GENOMIC DNA]</scope>
    <source>
        <strain evidence="2 3">UAMH 7357</strain>
    </source>
</reference>
<protein>
    <recommendedName>
        <fullName evidence="1">Heterokaryon incompatibility domain-containing protein</fullName>
    </recommendedName>
</protein>
<proteinExistence type="predicted"/>
<dbReference type="PANTHER" id="PTHR24148:SF73">
    <property type="entry name" value="HET DOMAIN PROTEIN (AFU_ORTHOLOGUE AFUA_8G01020)"/>
    <property type="match status" value="1"/>
</dbReference>
<dbReference type="InterPro" id="IPR052895">
    <property type="entry name" value="HetReg/Transcr_Mod"/>
</dbReference>
<dbReference type="PANTHER" id="PTHR24148">
    <property type="entry name" value="ANKYRIN REPEAT DOMAIN-CONTAINING PROTEIN 39 HOMOLOG-RELATED"/>
    <property type="match status" value="1"/>
</dbReference>
<dbReference type="EMBL" id="KZ613477">
    <property type="protein sequence ID" value="PMD22488.1"/>
    <property type="molecule type" value="Genomic_DNA"/>
</dbReference>
<sequence>MQPYQYSPLRKDHNEIRLIRLLPGPTSAEIEIEIFHRKRSAKYEALSYVWGPPKRTDIALVSKPAISPKPLSQLFARLRTGSRPRTTLGITHNLAIALYHLRHSKKSRVLWIDAICINQDDDVERSAEVLEMGSIYARAKQVIVWLGPSSEDSRLAIITLSRLGEGCSYDFQTGAVYLLHREWFSRLWV</sequence>
<dbReference type="AlphaFoldDB" id="A0A2J6Q8A3"/>
<dbReference type="Proteomes" id="UP000235672">
    <property type="component" value="Unassembled WGS sequence"/>
</dbReference>
<dbReference type="STRING" id="1745343.A0A2J6Q8A3"/>
<feature type="domain" description="Heterokaryon incompatibility" evidence="1">
    <location>
        <begin position="43"/>
        <end position="189"/>
    </location>
</feature>
<feature type="non-terminal residue" evidence="2">
    <location>
        <position position="189"/>
    </location>
</feature>
<keyword evidence="3" id="KW-1185">Reference proteome</keyword>
<dbReference type="OrthoDB" id="2157530at2759"/>
<evidence type="ECO:0000313" key="2">
    <source>
        <dbReference type="EMBL" id="PMD22488.1"/>
    </source>
</evidence>
<dbReference type="Pfam" id="PF06985">
    <property type="entry name" value="HET"/>
    <property type="match status" value="1"/>
</dbReference>
<evidence type="ECO:0000313" key="3">
    <source>
        <dbReference type="Proteomes" id="UP000235672"/>
    </source>
</evidence>
<dbReference type="InterPro" id="IPR010730">
    <property type="entry name" value="HET"/>
</dbReference>
<evidence type="ECO:0000259" key="1">
    <source>
        <dbReference type="Pfam" id="PF06985"/>
    </source>
</evidence>
<organism evidence="2 3">
    <name type="scientific">Hyaloscypha hepaticicola</name>
    <dbReference type="NCBI Taxonomy" id="2082293"/>
    <lineage>
        <taxon>Eukaryota</taxon>
        <taxon>Fungi</taxon>
        <taxon>Dikarya</taxon>
        <taxon>Ascomycota</taxon>
        <taxon>Pezizomycotina</taxon>
        <taxon>Leotiomycetes</taxon>
        <taxon>Helotiales</taxon>
        <taxon>Hyaloscyphaceae</taxon>
        <taxon>Hyaloscypha</taxon>
    </lineage>
</organism>
<gene>
    <name evidence="2" type="ORF">NA56DRAFT_533517</name>
</gene>